<dbReference type="InterPro" id="IPR005184">
    <property type="entry name" value="DUF306_Meta_HslJ"/>
</dbReference>
<keyword evidence="3" id="KW-1185">Reference proteome</keyword>
<dbReference type="RefSeq" id="WP_143057940.1">
    <property type="nucleotide sequence ID" value="NZ_BMGV01000011.1"/>
</dbReference>
<reference evidence="2 3" key="1">
    <citation type="submission" date="2016-10" db="EMBL/GenBank/DDBJ databases">
        <authorList>
            <person name="de Groot N.N."/>
        </authorList>
    </citation>
    <scope>NUCLEOTIDE SEQUENCE [LARGE SCALE GENOMIC DNA]</scope>
    <source>
        <strain evidence="2 3">DSM 29340</strain>
    </source>
</reference>
<dbReference type="InterPro" id="IPR038670">
    <property type="entry name" value="HslJ-like_sf"/>
</dbReference>
<evidence type="ECO:0000259" key="1">
    <source>
        <dbReference type="Pfam" id="PF03724"/>
    </source>
</evidence>
<gene>
    <name evidence="2" type="ORF">SAMN05444007_11141</name>
</gene>
<dbReference type="Proteomes" id="UP000199379">
    <property type="component" value="Unassembled WGS sequence"/>
</dbReference>
<accession>A0A1H7DEF5</accession>
<dbReference type="Gene3D" id="2.40.128.270">
    <property type="match status" value="1"/>
</dbReference>
<sequence length="66" mass="7040">MDAPYPWFEVGALAVTRRTCPQMPAERRFLAALGEMSQAEVSGDILILRNAAGGEMVFTATGPGGR</sequence>
<evidence type="ECO:0000313" key="3">
    <source>
        <dbReference type="Proteomes" id="UP000199379"/>
    </source>
</evidence>
<dbReference type="STRING" id="1227549.SAMN05444007_11141"/>
<organism evidence="2 3">
    <name type="scientific">Cribrihabitans marinus</name>
    <dbReference type="NCBI Taxonomy" id="1227549"/>
    <lineage>
        <taxon>Bacteria</taxon>
        <taxon>Pseudomonadati</taxon>
        <taxon>Pseudomonadota</taxon>
        <taxon>Alphaproteobacteria</taxon>
        <taxon>Rhodobacterales</taxon>
        <taxon>Paracoccaceae</taxon>
        <taxon>Cribrihabitans</taxon>
    </lineage>
</organism>
<dbReference type="OrthoDB" id="7777568at2"/>
<protein>
    <submittedName>
        <fullName evidence="2">META domain-containing protein</fullName>
    </submittedName>
</protein>
<proteinExistence type="predicted"/>
<dbReference type="AlphaFoldDB" id="A0A1H7DEF5"/>
<evidence type="ECO:0000313" key="2">
    <source>
        <dbReference type="EMBL" id="SEK00193.1"/>
    </source>
</evidence>
<feature type="domain" description="DUF306" evidence="1">
    <location>
        <begin position="7"/>
        <end position="57"/>
    </location>
</feature>
<dbReference type="EMBL" id="FNYD01000011">
    <property type="protein sequence ID" value="SEK00193.1"/>
    <property type="molecule type" value="Genomic_DNA"/>
</dbReference>
<dbReference type="Pfam" id="PF03724">
    <property type="entry name" value="META"/>
    <property type="match status" value="1"/>
</dbReference>
<name>A0A1H7DEF5_9RHOB</name>